<accession>E6PPP9</accession>
<dbReference type="GO" id="GO:0016020">
    <property type="term" value="C:membrane"/>
    <property type="evidence" value="ECO:0007669"/>
    <property type="project" value="InterPro"/>
</dbReference>
<dbReference type="Gene3D" id="3.30.450.20">
    <property type="entry name" value="PAS domain"/>
    <property type="match status" value="1"/>
</dbReference>
<dbReference type="GO" id="GO:0004888">
    <property type="term" value="F:transmembrane signaling receptor activity"/>
    <property type="evidence" value="ECO:0007669"/>
    <property type="project" value="InterPro"/>
</dbReference>
<reference evidence="4" key="1">
    <citation type="submission" date="2009-10" db="EMBL/GenBank/DDBJ databases">
        <title>Diversity of trophic interactions inside an arsenic-rich microbial ecosystem.</title>
        <authorList>
            <person name="Bertin P.N."/>
            <person name="Heinrich-Salmeron A."/>
            <person name="Pelletier E."/>
            <person name="Goulhen-Chollet F."/>
            <person name="Arsene-Ploetze F."/>
            <person name="Gallien S."/>
            <person name="Calteau A."/>
            <person name="Vallenet D."/>
            <person name="Casiot C."/>
            <person name="Chane-Woon-Ming B."/>
            <person name="Giloteaux L."/>
            <person name="Barakat M."/>
            <person name="Bonnefoy V."/>
            <person name="Bruneel O."/>
            <person name="Chandler M."/>
            <person name="Cleiss J."/>
            <person name="Duran R."/>
            <person name="Elbaz-Poulichet F."/>
            <person name="Fonknechten N."/>
            <person name="Lauga B."/>
            <person name="Mornico D."/>
            <person name="Ortet P."/>
            <person name="Schaeffer C."/>
            <person name="Siguier P."/>
            <person name="Alexander Thil Smith A."/>
            <person name="Van Dorsselaer A."/>
            <person name="Weissenbach J."/>
            <person name="Medigue C."/>
            <person name="Le Paslier D."/>
        </authorList>
    </citation>
    <scope>NUCLEOTIDE SEQUENCE</scope>
</reference>
<gene>
    <name evidence="4" type="ORF">CARN2_1533</name>
</gene>
<protein>
    <submittedName>
        <fullName evidence="4">Putative Methyl-accepting chemotaxis protein (Modular protein)</fullName>
    </submittedName>
</protein>
<dbReference type="InterPro" id="IPR025991">
    <property type="entry name" value="Chemoreceptor_zinc-bind_dom"/>
</dbReference>
<dbReference type="PRINTS" id="PR00260">
    <property type="entry name" value="CHEMTRNSDUCR"/>
</dbReference>
<proteinExistence type="inferred from homology"/>
<dbReference type="InterPro" id="IPR004089">
    <property type="entry name" value="MCPsignal_dom"/>
</dbReference>
<dbReference type="SUPFAM" id="SSF58104">
    <property type="entry name" value="Methyl-accepting chemotaxis protein (MCP) signaling domain"/>
    <property type="match status" value="1"/>
</dbReference>
<dbReference type="EMBL" id="CABM01000036">
    <property type="protein sequence ID" value="CBH96903.1"/>
    <property type="molecule type" value="Genomic_DNA"/>
</dbReference>
<dbReference type="Gene3D" id="1.20.120.30">
    <property type="entry name" value="Aspartate receptor, ligand-binding domain"/>
    <property type="match status" value="1"/>
</dbReference>
<dbReference type="InterPro" id="IPR004090">
    <property type="entry name" value="Chemotax_Me-accpt_rcpt"/>
</dbReference>
<dbReference type="SMART" id="SM00283">
    <property type="entry name" value="MA"/>
    <property type="match status" value="1"/>
</dbReference>
<evidence type="ECO:0000256" key="1">
    <source>
        <dbReference type="ARBA" id="ARBA00023224"/>
    </source>
</evidence>
<name>E6PPP9_9ZZZZ</name>
<evidence type="ECO:0000259" key="3">
    <source>
        <dbReference type="PROSITE" id="PS50111"/>
    </source>
</evidence>
<comment type="caution">
    <text evidence="4">The sequence shown here is derived from an EMBL/GenBank/DDBJ whole genome shotgun (WGS) entry which is preliminary data.</text>
</comment>
<evidence type="ECO:0000313" key="4">
    <source>
        <dbReference type="EMBL" id="CBH96903.1"/>
    </source>
</evidence>
<dbReference type="Gene3D" id="6.10.250.3200">
    <property type="match status" value="1"/>
</dbReference>
<keyword evidence="1" id="KW-0807">Transducer</keyword>
<dbReference type="PANTHER" id="PTHR32089:SF112">
    <property type="entry name" value="LYSOZYME-LIKE PROTEIN-RELATED"/>
    <property type="match status" value="1"/>
</dbReference>
<sequence length="517" mass="56657">MIATHDLPASANFHHDAPVAKVLFCRDADAASLSSGQSAFVDSRDRGQSTVLDAHIKSAECFHKPWMPSKAAKQNRCARVQGHQPNVLRFIGWFDALGVGAVLTRIHQDPEIMDSTTQHCIEQTLHSLETLNFLAEPTGDFAILHANPTAQNTVTRFTSMFKSYLGGMDPAQLHGQPLKLIIRDGKDTQQRLQDVASGRRPSIHEQIEIGTFVFSLVVAAIRDPQERVLCLHASLRNISARREAVQVNDRLKAVLGSLIKAETEVGQSMLAVDSAIGNIKDVMSGNARSVSELLVQVKTIASLVQTIREISHQTNLLALNAAIEAARAGEAGRGFAVVADEVRNLARRVRESTLSIEGNTDAIATQTQQIESTSHQSSQELAAVDAVVAKLQTQVKDMQRFAAQTLLRSAEEDHKNFVIQILAEAEGHPPTMQAAAVPDHHQCSFGQWYDSRGQEAFGERSAFRSIETPHAQVHALARQILQAAHDGRRQQIPQMTTSLLDQEKQVIERLQALSGQL</sequence>
<dbReference type="Pfam" id="PF13682">
    <property type="entry name" value="CZB"/>
    <property type="match status" value="1"/>
</dbReference>
<dbReference type="AlphaFoldDB" id="E6PPP9"/>
<dbReference type="GO" id="GO:0006935">
    <property type="term" value="P:chemotaxis"/>
    <property type="evidence" value="ECO:0007669"/>
    <property type="project" value="InterPro"/>
</dbReference>
<organism evidence="4">
    <name type="scientific">mine drainage metagenome</name>
    <dbReference type="NCBI Taxonomy" id="410659"/>
    <lineage>
        <taxon>unclassified sequences</taxon>
        <taxon>metagenomes</taxon>
        <taxon>ecological metagenomes</taxon>
    </lineage>
</organism>
<dbReference type="PANTHER" id="PTHR32089">
    <property type="entry name" value="METHYL-ACCEPTING CHEMOTAXIS PROTEIN MCPB"/>
    <property type="match status" value="1"/>
</dbReference>
<dbReference type="Pfam" id="PF00015">
    <property type="entry name" value="MCPsignal"/>
    <property type="match status" value="1"/>
</dbReference>
<feature type="domain" description="Methyl-accepting transducer" evidence="3">
    <location>
        <begin position="233"/>
        <end position="398"/>
    </location>
</feature>
<dbReference type="GO" id="GO:0007165">
    <property type="term" value="P:signal transduction"/>
    <property type="evidence" value="ECO:0007669"/>
    <property type="project" value="UniProtKB-KW"/>
</dbReference>
<comment type="similarity">
    <text evidence="2">Belongs to the methyl-accepting chemotaxis (MCP) protein family.</text>
</comment>
<dbReference type="PROSITE" id="PS50111">
    <property type="entry name" value="CHEMOTAXIS_TRANSDUC_2"/>
    <property type="match status" value="1"/>
</dbReference>
<evidence type="ECO:0000256" key="2">
    <source>
        <dbReference type="ARBA" id="ARBA00029447"/>
    </source>
</evidence>